<organism evidence="2 3">
    <name type="scientific">Fusibacter bizertensis</name>
    <dbReference type="NCBI Taxonomy" id="1488331"/>
    <lineage>
        <taxon>Bacteria</taxon>
        <taxon>Bacillati</taxon>
        <taxon>Bacillota</taxon>
        <taxon>Clostridia</taxon>
        <taxon>Eubacteriales</taxon>
        <taxon>Eubacteriales Family XII. Incertae Sedis</taxon>
        <taxon>Fusibacter</taxon>
    </lineage>
</organism>
<reference evidence="2 3" key="1">
    <citation type="submission" date="2023-04" db="EMBL/GenBank/DDBJ databases">
        <title>Fusibacter bizertensis strain WBS, isolated from littoral bottom sediments of the Arctic seas - biochemical and genomic analysis.</title>
        <authorList>
            <person name="Brioukhanov A.L."/>
        </authorList>
    </citation>
    <scope>NUCLEOTIDE SEQUENCE [LARGE SCALE GENOMIC DNA]</scope>
    <source>
        <strain evidence="2 3">WBS</strain>
    </source>
</reference>
<feature type="transmembrane region" description="Helical" evidence="1">
    <location>
        <begin position="202"/>
        <end position="227"/>
    </location>
</feature>
<dbReference type="EMBL" id="JARYZI010000011">
    <property type="protein sequence ID" value="MDH8679306.1"/>
    <property type="molecule type" value="Genomic_DNA"/>
</dbReference>
<sequence length="399" mass="46526">MKYIKKLLPVNIYDIAEVESYFSMMAEKGLFIKKVGFFAHFQKDSPQKTVYRLEPVTKTQRAPSDEMIAYYEEEGWIYVCTISHAFRVFRSIIENPKELHTDPITQSYTFELLNKKLKFAYLASIIAAIWIIGMILFSIVLTPNPVLYAVKYGQTSFMVMICLAMFYSLSQIISSRNKINKLTKQLQSGVSLRHKRHYHTNYIPYAFNGLIMLFSLVTIFSSIYGMAADWDQNLMDYSGQVPAIRLTSIETSDKFEIEHSIAERSGKDFGGFISYSWSGIGTEIYEVSERGSVKDKKWNDDSGIYSPSISTEFYEIKFKFLSSRLMEDLIDDELEFYRYRPYEYHEILETDFDQAVIIKSEESQMFFGRIGGKVIYVRYYGYKDLSLFQADIFDSIQQF</sequence>
<comment type="caution">
    <text evidence="2">The sequence shown here is derived from an EMBL/GenBank/DDBJ whole genome shotgun (WGS) entry which is preliminary data.</text>
</comment>
<dbReference type="RefSeq" id="WP_281095204.1">
    <property type="nucleotide sequence ID" value="NZ_JARYZI010000011.1"/>
</dbReference>
<gene>
    <name evidence="2" type="ORF">QE109_14200</name>
</gene>
<protein>
    <submittedName>
        <fullName evidence="2">DUF2812 domain-containing protein</fullName>
    </submittedName>
</protein>
<name>A0ABT6NFW5_9FIRM</name>
<dbReference type="Pfam" id="PF11193">
    <property type="entry name" value="DUF2812"/>
    <property type="match status" value="1"/>
</dbReference>
<evidence type="ECO:0000256" key="1">
    <source>
        <dbReference type="SAM" id="Phobius"/>
    </source>
</evidence>
<dbReference type="Proteomes" id="UP001158045">
    <property type="component" value="Unassembled WGS sequence"/>
</dbReference>
<accession>A0ABT6NFW5</accession>
<keyword evidence="1" id="KW-1133">Transmembrane helix</keyword>
<keyword evidence="1" id="KW-0472">Membrane</keyword>
<dbReference type="InterPro" id="IPR021359">
    <property type="entry name" value="DUF2812"/>
</dbReference>
<evidence type="ECO:0000313" key="3">
    <source>
        <dbReference type="Proteomes" id="UP001158045"/>
    </source>
</evidence>
<proteinExistence type="predicted"/>
<keyword evidence="1" id="KW-0812">Transmembrane</keyword>
<feature type="transmembrane region" description="Helical" evidence="1">
    <location>
        <begin position="152"/>
        <end position="169"/>
    </location>
</feature>
<evidence type="ECO:0000313" key="2">
    <source>
        <dbReference type="EMBL" id="MDH8679306.1"/>
    </source>
</evidence>
<feature type="transmembrane region" description="Helical" evidence="1">
    <location>
        <begin position="119"/>
        <end position="140"/>
    </location>
</feature>
<keyword evidence="3" id="KW-1185">Reference proteome</keyword>